<dbReference type="SUPFAM" id="SSF56752">
    <property type="entry name" value="D-aminoacid aminotransferase-like PLP-dependent enzymes"/>
    <property type="match status" value="1"/>
</dbReference>
<keyword evidence="11" id="KW-0032">Aminotransferase</keyword>
<keyword evidence="11" id="KW-0808">Transferase</keyword>
<comment type="caution">
    <text evidence="11">The sequence shown here is derived from an EMBL/GenBank/DDBJ whole genome shotgun (WGS) entry which is preliminary data.</text>
</comment>
<accession>A0A328Z0L8</accession>
<evidence type="ECO:0000256" key="3">
    <source>
        <dbReference type="ARBA" id="ARBA00004931"/>
    </source>
</evidence>
<gene>
    <name evidence="11" type="ORF">CLV55_101552</name>
</gene>
<evidence type="ECO:0000256" key="9">
    <source>
        <dbReference type="ARBA" id="ARBA00048798"/>
    </source>
</evidence>
<keyword evidence="12" id="KW-1185">Reference proteome</keyword>
<protein>
    <recommendedName>
        <fullName evidence="6">branched-chain-amino-acid transaminase</fullName>
        <ecNumber evidence="6">2.6.1.42</ecNumber>
    </recommendedName>
</protein>
<comment type="cofactor">
    <cofactor evidence="1">
        <name>pyridoxal 5'-phosphate</name>
        <dbReference type="ChEBI" id="CHEBI:597326"/>
    </cofactor>
</comment>
<dbReference type="GO" id="GO:0008652">
    <property type="term" value="P:amino acid biosynthetic process"/>
    <property type="evidence" value="ECO:0007669"/>
    <property type="project" value="UniProtKB-ARBA"/>
</dbReference>
<comment type="pathway">
    <text evidence="2">Amino-acid biosynthesis; L-isoleucine biosynthesis; L-isoleucine from 2-oxobutanoate: step 4/4.</text>
</comment>
<dbReference type="GO" id="GO:0046394">
    <property type="term" value="P:carboxylic acid biosynthetic process"/>
    <property type="evidence" value="ECO:0007669"/>
    <property type="project" value="UniProtKB-ARBA"/>
</dbReference>
<comment type="catalytic activity">
    <reaction evidence="8">
        <text>L-valine + 2-oxoglutarate = 3-methyl-2-oxobutanoate + L-glutamate</text>
        <dbReference type="Rhea" id="RHEA:24813"/>
        <dbReference type="ChEBI" id="CHEBI:11851"/>
        <dbReference type="ChEBI" id="CHEBI:16810"/>
        <dbReference type="ChEBI" id="CHEBI:29985"/>
        <dbReference type="ChEBI" id="CHEBI:57762"/>
        <dbReference type="EC" id="2.6.1.42"/>
    </reaction>
</comment>
<dbReference type="FunFam" id="3.20.10.10:FF:000002">
    <property type="entry name" value="D-alanine aminotransferase"/>
    <property type="match status" value="1"/>
</dbReference>
<dbReference type="RefSeq" id="WP_112112182.1">
    <property type="nucleotide sequence ID" value="NZ_QLSZ01000001.1"/>
</dbReference>
<evidence type="ECO:0000256" key="8">
    <source>
        <dbReference type="ARBA" id="ARBA00048212"/>
    </source>
</evidence>
<evidence type="ECO:0000256" key="6">
    <source>
        <dbReference type="ARBA" id="ARBA00013053"/>
    </source>
</evidence>
<dbReference type="Pfam" id="PF01063">
    <property type="entry name" value="Aminotran_4"/>
    <property type="match status" value="1"/>
</dbReference>
<dbReference type="GO" id="GO:0004084">
    <property type="term" value="F:branched-chain-amino-acid transaminase activity"/>
    <property type="evidence" value="ECO:0007669"/>
    <property type="project" value="UniProtKB-EC"/>
</dbReference>
<evidence type="ECO:0000256" key="10">
    <source>
        <dbReference type="ARBA" id="ARBA00049229"/>
    </source>
</evidence>
<dbReference type="CDD" id="cd00449">
    <property type="entry name" value="PLPDE_IV"/>
    <property type="match status" value="1"/>
</dbReference>
<evidence type="ECO:0000256" key="7">
    <source>
        <dbReference type="ARBA" id="ARBA00022898"/>
    </source>
</evidence>
<name>A0A328Z0L8_9FLAO</name>
<comment type="pathway">
    <text evidence="4">Amino-acid biosynthesis; L-leucine biosynthesis; L-leucine from 3-methyl-2-oxobutanoate: step 4/4.</text>
</comment>
<dbReference type="InterPro" id="IPR043132">
    <property type="entry name" value="BCAT-like_C"/>
</dbReference>
<dbReference type="InterPro" id="IPR050571">
    <property type="entry name" value="Class-IV_PLP-Dep_Aminotrnsfr"/>
</dbReference>
<dbReference type="InterPro" id="IPR001544">
    <property type="entry name" value="Aminotrans_IV"/>
</dbReference>
<comment type="similarity">
    <text evidence="5">Belongs to the class-IV pyridoxal-phosphate-dependent aminotransferase family.</text>
</comment>
<comment type="pathway">
    <text evidence="3">Amino-acid biosynthesis; L-valine biosynthesis; L-valine from pyruvate: step 4/4.</text>
</comment>
<comment type="catalytic activity">
    <reaction evidence="10">
        <text>L-leucine + 2-oxoglutarate = 4-methyl-2-oxopentanoate + L-glutamate</text>
        <dbReference type="Rhea" id="RHEA:18321"/>
        <dbReference type="ChEBI" id="CHEBI:16810"/>
        <dbReference type="ChEBI" id="CHEBI:17865"/>
        <dbReference type="ChEBI" id="CHEBI:29985"/>
        <dbReference type="ChEBI" id="CHEBI:57427"/>
        <dbReference type="EC" id="2.6.1.42"/>
    </reaction>
</comment>
<evidence type="ECO:0000256" key="5">
    <source>
        <dbReference type="ARBA" id="ARBA00009320"/>
    </source>
</evidence>
<dbReference type="OrthoDB" id="9805628at2"/>
<organism evidence="11 12">
    <name type="scientific">Flavobacterium aciduliphilum</name>
    <dbReference type="NCBI Taxonomy" id="1101402"/>
    <lineage>
        <taxon>Bacteria</taxon>
        <taxon>Pseudomonadati</taxon>
        <taxon>Bacteroidota</taxon>
        <taxon>Flavobacteriia</taxon>
        <taxon>Flavobacteriales</taxon>
        <taxon>Flavobacteriaceae</taxon>
        <taxon>Flavobacterium</taxon>
    </lineage>
</organism>
<dbReference type="Gene3D" id="3.20.10.10">
    <property type="entry name" value="D-amino Acid Aminotransferase, subunit A, domain 2"/>
    <property type="match status" value="1"/>
</dbReference>
<evidence type="ECO:0000256" key="2">
    <source>
        <dbReference type="ARBA" id="ARBA00004824"/>
    </source>
</evidence>
<dbReference type="PANTHER" id="PTHR42743">
    <property type="entry name" value="AMINO-ACID AMINOTRANSFERASE"/>
    <property type="match status" value="1"/>
</dbReference>
<dbReference type="Gene3D" id="3.30.470.10">
    <property type="match status" value="1"/>
</dbReference>
<dbReference type="Proteomes" id="UP000248840">
    <property type="component" value="Unassembled WGS sequence"/>
</dbReference>
<sequence>MINFNGTLCNESTAIPSLNRGFLYGDAVFETLKLSRGNILFLEDHYFRLMASMRILRMKIPAYLTMEFMEAEILKLAQQLSLEHARVRWTVFRNEGGYYLPKDRTISYTIQVNPLEQATYVFNQAVHEVDLYKDFFVSKQLLSNIKTTNRIIQVIGSIYAEENGLQNALVLNEDKHVVEALNGNLFIRMGNTLITPPLSEGCLNGIMRKQVLKLAEKQEHIEVQEAIISPFDLQKADELFITNVIVGVQSVTKYRKKDFQTTLAQHIIAALNESI</sequence>
<dbReference type="InterPro" id="IPR043131">
    <property type="entry name" value="BCAT-like_N"/>
</dbReference>
<evidence type="ECO:0000313" key="11">
    <source>
        <dbReference type="EMBL" id="RAR75846.1"/>
    </source>
</evidence>
<evidence type="ECO:0000256" key="1">
    <source>
        <dbReference type="ARBA" id="ARBA00001933"/>
    </source>
</evidence>
<evidence type="ECO:0000256" key="4">
    <source>
        <dbReference type="ARBA" id="ARBA00005072"/>
    </source>
</evidence>
<dbReference type="EC" id="2.6.1.42" evidence="6"/>
<evidence type="ECO:0000313" key="12">
    <source>
        <dbReference type="Proteomes" id="UP000248840"/>
    </source>
</evidence>
<dbReference type="PANTHER" id="PTHR42743:SF11">
    <property type="entry name" value="AMINODEOXYCHORISMATE LYASE"/>
    <property type="match status" value="1"/>
</dbReference>
<dbReference type="InterPro" id="IPR036038">
    <property type="entry name" value="Aminotransferase-like"/>
</dbReference>
<dbReference type="AlphaFoldDB" id="A0A328Z0L8"/>
<keyword evidence="7" id="KW-0663">Pyridoxal phosphate</keyword>
<comment type="catalytic activity">
    <reaction evidence="9">
        <text>L-isoleucine + 2-oxoglutarate = (S)-3-methyl-2-oxopentanoate + L-glutamate</text>
        <dbReference type="Rhea" id="RHEA:24801"/>
        <dbReference type="ChEBI" id="CHEBI:16810"/>
        <dbReference type="ChEBI" id="CHEBI:29985"/>
        <dbReference type="ChEBI" id="CHEBI:35146"/>
        <dbReference type="ChEBI" id="CHEBI:58045"/>
        <dbReference type="EC" id="2.6.1.42"/>
    </reaction>
</comment>
<dbReference type="EMBL" id="QLSZ01000001">
    <property type="protein sequence ID" value="RAR75846.1"/>
    <property type="molecule type" value="Genomic_DNA"/>
</dbReference>
<reference evidence="11 12" key="1">
    <citation type="submission" date="2018-06" db="EMBL/GenBank/DDBJ databases">
        <title>Genomic Encyclopedia of Archaeal and Bacterial Type Strains, Phase II (KMG-II): from individual species to whole genera.</title>
        <authorList>
            <person name="Goeker M."/>
        </authorList>
    </citation>
    <scope>NUCLEOTIDE SEQUENCE [LARGE SCALE GENOMIC DNA]</scope>
    <source>
        <strain evidence="11 12">DSM 25663</strain>
    </source>
</reference>
<proteinExistence type="inferred from homology"/>